<dbReference type="Proteomes" id="UP001597387">
    <property type="component" value="Unassembled WGS sequence"/>
</dbReference>
<evidence type="ECO:0000256" key="3">
    <source>
        <dbReference type="PROSITE-ProRule" id="PRU00339"/>
    </source>
</evidence>
<organism evidence="5 6">
    <name type="scientific">Paradesertivirga mongoliensis</name>
    <dbReference type="NCBI Taxonomy" id="2100740"/>
    <lineage>
        <taxon>Bacteria</taxon>
        <taxon>Pseudomonadati</taxon>
        <taxon>Bacteroidota</taxon>
        <taxon>Sphingobacteriia</taxon>
        <taxon>Sphingobacteriales</taxon>
        <taxon>Sphingobacteriaceae</taxon>
        <taxon>Paradesertivirga</taxon>
    </lineage>
</organism>
<evidence type="ECO:0000256" key="4">
    <source>
        <dbReference type="SAM" id="SignalP"/>
    </source>
</evidence>
<keyword evidence="6" id="KW-1185">Reference proteome</keyword>
<accession>A0ABW4ZHP2</accession>
<dbReference type="PANTHER" id="PTHR44858:SF1">
    <property type="entry name" value="UDP-N-ACETYLGLUCOSAMINE--PEPTIDE N-ACETYLGLUCOSAMINYLTRANSFERASE SPINDLY-RELATED"/>
    <property type="match status" value="1"/>
</dbReference>
<dbReference type="RefSeq" id="WP_255899056.1">
    <property type="nucleotide sequence ID" value="NZ_JAFMZO010000001.1"/>
</dbReference>
<dbReference type="PANTHER" id="PTHR44858">
    <property type="entry name" value="TETRATRICOPEPTIDE REPEAT PROTEIN 6"/>
    <property type="match status" value="1"/>
</dbReference>
<dbReference type="InterPro" id="IPR050498">
    <property type="entry name" value="Ycf3"/>
</dbReference>
<keyword evidence="4" id="KW-0732">Signal</keyword>
<dbReference type="InterPro" id="IPR011652">
    <property type="entry name" value="MORN_2"/>
</dbReference>
<keyword evidence="1" id="KW-0677">Repeat</keyword>
<evidence type="ECO:0000256" key="1">
    <source>
        <dbReference type="ARBA" id="ARBA00022737"/>
    </source>
</evidence>
<dbReference type="PROSITE" id="PS50005">
    <property type="entry name" value="TPR"/>
    <property type="match status" value="1"/>
</dbReference>
<feature type="chain" id="PRO_5047069806" description="Tetratricopeptide repeat protein" evidence="4">
    <location>
        <begin position="34"/>
        <end position="376"/>
    </location>
</feature>
<gene>
    <name evidence="5" type="ORF">ACFSJU_04045</name>
</gene>
<dbReference type="PROSITE" id="PS50293">
    <property type="entry name" value="TPR_REGION"/>
    <property type="match status" value="1"/>
</dbReference>
<dbReference type="SUPFAM" id="SSF48452">
    <property type="entry name" value="TPR-like"/>
    <property type="match status" value="1"/>
</dbReference>
<evidence type="ECO:0008006" key="7">
    <source>
        <dbReference type="Google" id="ProtNLM"/>
    </source>
</evidence>
<proteinExistence type="predicted"/>
<keyword evidence="2 3" id="KW-0802">TPR repeat</keyword>
<dbReference type="Pfam" id="PF07661">
    <property type="entry name" value="MORN_2"/>
    <property type="match status" value="1"/>
</dbReference>
<dbReference type="Gene3D" id="2.20.110.10">
    <property type="entry name" value="Histone H3 K4-specific methyltransferase SET7/9 N-terminal domain"/>
    <property type="match status" value="2"/>
</dbReference>
<dbReference type="EMBL" id="JBHUHZ010000001">
    <property type="protein sequence ID" value="MFD2161550.1"/>
    <property type="molecule type" value="Genomic_DNA"/>
</dbReference>
<evidence type="ECO:0000313" key="5">
    <source>
        <dbReference type="EMBL" id="MFD2161550.1"/>
    </source>
</evidence>
<evidence type="ECO:0000313" key="6">
    <source>
        <dbReference type="Proteomes" id="UP001597387"/>
    </source>
</evidence>
<evidence type="ECO:0000256" key="2">
    <source>
        <dbReference type="ARBA" id="ARBA00022803"/>
    </source>
</evidence>
<dbReference type="InterPro" id="IPR019734">
    <property type="entry name" value="TPR_rpt"/>
</dbReference>
<name>A0ABW4ZHP2_9SPHI</name>
<comment type="caution">
    <text evidence="5">The sequence shown here is derived from an EMBL/GenBank/DDBJ whole genome shotgun (WGS) entry which is preliminary data.</text>
</comment>
<dbReference type="Gene3D" id="1.25.40.10">
    <property type="entry name" value="Tetratricopeptide repeat domain"/>
    <property type="match status" value="1"/>
</dbReference>
<feature type="signal peptide" evidence="4">
    <location>
        <begin position="1"/>
        <end position="33"/>
    </location>
</feature>
<dbReference type="SUPFAM" id="SSF82185">
    <property type="entry name" value="Histone H3 K4-specific methyltransferase SET7/9 N-terminal domain"/>
    <property type="match status" value="1"/>
</dbReference>
<sequence length="376" mass="42957">MKDTDNLPSDKKKLKALFSLILFILSFSLNAFAQAAEERILYVVDSVPIIDEPKEGFGSLRQEAIHEVQVINTKSLIEQRGFSDIDKLIFITTKEYFNRSEELKKIPTVRLMEQKDNGRWYLKNASKPYTGPFIDYFLDGKKQGEGRLKDGLAYGLRIVYYPNGNKSFYRTYTDSGIAEGTAAAFFSNGQIKNKGLFKHGKEDGTWQEWYSTGKLKRETEFKDGKATPTKEEEAFYSLLGKASKLYKDGNIAGAIKHLDKAIVLNPQYSDAYFERGTMKLNDFRFDEALTDFDKALELEPLSTKVFTNRAFTRLRKHQLKNSRTLSKTNGVTVLASKDKVEIPEEELKKICADLSKGYELGDRNEMVLEAMKDYCK</sequence>
<feature type="repeat" description="TPR" evidence="3">
    <location>
        <begin position="269"/>
        <end position="302"/>
    </location>
</feature>
<reference evidence="6" key="1">
    <citation type="journal article" date="2019" name="Int. J. Syst. Evol. Microbiol.">
        <title>The Global Catalogue of Microorganisms (GCM) 10K type strain sequencing project: providing services to taxonomists for standard genome sequencing and annotation.</title>
        <authorList>
            <consortium name="The Broad Institute Genomics Platform"/>
            <consortium name="The Broad Institute Genome Sequencing Center for Infectious Disease"/>
            <person name="Wu L."/>
            <person name="Ma J."/>
        </authorList>
    </citation>
    <scope>NUCLEOTIDE SEQUENCE [LARGE SCALE GENOMIC DNA]</scope>
    <source>
        <strain evidence="6">KCTC 42217</strain>
    </source>
</reference>
<protein>
    <recommendedName>
        <fullName evidence="7">Tetratricopeptide repeat protein</fullName>
    </recommendedName>
</protein>
<dbReference type="InterPro" id="IPR011990">
    <property type="entry name" value="TPR-like_helical_dom_sf"/>
</dbReference>
<dbReference type="SMART" id="SM00028">
    <property type="entry name" value="TPR"/>
    <property type="match status" value="2"/>
</dbReference>